<dbReference type="Pfam" id="PF13238">
    <property type="entry name" value="AAA_18"/>
    <property type="match status" value="1"/>
</dbReference>
<name>A0A8X6TIG0_NEPPI</name>
<dbReference type="InterPro" id="IPR027417">
    <property type="entry name" value="P-loop_NTPase"/>
</dbReference>
<evidence type="ECO:0000313" key="1">
    <source>
        <dbReference type="EMBL" id="GFT14216.1"/>
    </source>
</evidence>
<dbReference type="AlphaFoldDB" id="A0A8X6TIG0"/>
<keyword evidence="2" id="KW-1185">Reference proteome</keyword>
<gene>
    <name evidence="1" type="primary">NMRK1</name>
    <name evidence="1" type="ORF">NPIL_390201</name>
</gene>
<dbReference type="EMBL" id="BMAW01009525">
    <property type="protein sequence ID" value="GFT14216.1"/>
    <property type="molecule type" value="Genomic_DNA"/>
</dbReference>
<keyword evidence="1" id="KW-0808">Transferase</keyword>
<sequence>MLRSVPVKHRGVKIYEEEEQTETNFLKKDFLSTPSYVLPTNISELTKGTIVIDLSLKYRYMVKYNMESTWTLIGISGCTNAGKTTLASGLANHFPGSIILKQDDYFRSDDSKEHVLIPELNHKNWERLEAVNWDAMMDNLENIMHSVPPHKHSLLIIEGHIIFNHPVIRKMFQKRYFLTLDREECLRRRIQRVYDPPDVPGYFDLCVWPMYSVNLQDVKENCPDVKYFDGNEKIENIFQNVLSDIQSIMSE</sequence>
<proteinExistence type="predicted"/>
<accession>A0A8X6TIG0</accession>
<reference evidence="1" key="1">
    <citation type="submission" date="2020-08" db="EMBL/GenBank/DDBJ databases">
        <title>Multicomponent nature underlies the extraordinary mechanical properties of spider dragline silk.</title>
        <authorList>
            <person name="Kono N."/>
            <person name="Nakamura H."/>
            <person name="Mori M."/>
            <person name="Yoshida Y."/>
            <person name="Ohtoshi R."/>
            <person name="Malay A.D."/>
            <person name="Moran D.A.P."/>
            <person name="Tomita M."/>
            <person name="Numata K."/>
            <person name="Arakawa K."/>
        </authorList>
    </citation>
    <scope>NUCLEOTIDE SEQUENCE</scope>
</reference>
<evidence type="ECO:0000313" key="2">
    <source>
        <dbReference type="Proteomes" id="UP000887013"/>
    </source>
</evidence>
<protein>
    <submittedName>
        <fullName evidence="1">Nicotinamide riboside kinase 1</fullName>
    </submittedName>
</protein>
<keyword evidence="1" id="KW-0418">Kinase</keyword>
<dbReference type="GO" id="GO:0016301">
    <property type="term" value="F:kinase activity"/>
    <property type="evidence" value="ECO:0007669"/>
    <property type="project" value="UniProtKB-KW"/>
</dbReference>
<dbReference type="OrthoDB" id="10041966at2759"/>
<dbReference type="Proteomes" id="UP000887013">
    <property type="component" value="Unassembled WGS sequence"/>
</dbReference>
<comment type="caution">
    <text evidence="1">The sequence shown here is derived from an EMBL/GenBank/DDBJ whole genome shotgun (WGS) entry which is preliminary data.</text>
</comment>
<dbReference type="PANTHER" id="PTHR10285">
    <property type="entry name" value="URIDINE KINASE"/>
    <property type="match status" value="1"/>
</dbReference>
<dbReference type="Gene3D" id="3.40.50.300">
    <property type="entry name" value="P-loop containing nucleotide triphosphate hydrolases"/>
    <property type="match status" value="1"/>
</dbReference>
<dbReference type="SUPFAM" id="SSF52540">
    <property type="entry name" value="P-loop containing nucleoside triphosphate hydrolases"/>
    <property type="match status" value="1"/>
</dbReference>
<organism evidence="1 2">
    <name type="scientific">Nephila pilipes</name>
    <name type="common">Giant wood spider</name>
    <name type="synonym">Nephila maculata</name>
    <dbReference type="NCBI Taxonomy" id="299642"/>
    <lineage>
        <taxon>Eukaryota</taxon>
        <taxon>Metazoa</taxon>
        <taxon>Ecdysozoa</taxon>
        <taxon>Arthropoda</taxon>
        <taxon>Chelicerata</taxon>
        <taxon>Arachnida</taxon>
        <taxon>Araneae</taxon>
        <taxon>Araneomorphae</taxon>
        <taxon>Entelegynae</taxon>
        <taxon>Araneoidea</taxon>
        <taxon>Nephilidae</taxon>
        <taxon>Nephila</taxon>
    </lineage>
</organism>